<organism evidence="1 2">
    <name type="scientific">Racocetra persica</name>
    <dbReference type="NCBI Taxonomy" id="160502"/>
    <lineage>
        <taxon>Eukaryota</taxon>
        <taxon>Fungi</taxon>
        <taxon>Fungi incertae sedis</taxon>
        <taxon>Mucoromycota</taxon>
        <taxon>Glomeromycotina</taxon>
        <taxon>Glomeromycetes</taxon>
        <taxon>Diversisporales</taxon>
        <taxon>Gigasporaceae</taxon>
        <taxon>Racocetra</taxon>
    </lineage>
</organism>
<evidence type="ECO:0000313" key="2">
    <source>
        <dbReference type="Proteomes" id="UP000789920"/>
    </source>
</evidence>
<comment type="caution">
    <text evidence="1">The sequence shown here is derived from an EMBL/GenBank/DDBJ whole genome shotgun (WGS) entry which is preliminary data.</text>
</comment>
<name>A0ACA9QF12_9GLOM</name>
<dbReference type="Proteomes" id="UP000789920">
    <property type="component" value="Unassembled WGS sequence"/>
</dbReference>
<protein>
    <submittedName>
        <fullName evidence="1">478_t:CDS:1</fullName>
    </submittedName>
</protein>
<accession>A0ACA9QF12</accession>
<keyword evidence="2" id="KW-1185">Reference proteome</keyword>
<feature type="non-terminal residue" evidence="1">
    <location>
        <position position="1"/>
    </location>
</feature>
<reference evidence="1" key="1">
    <citation type="submission" date="2021-06" db="EMBL/GenBank/DDBJ databases">
        <authorList>
            <person name="Kallberg Y."/>
            <person name="Tangrot J."/>
            <person name="Rosling A."/>
        </authorList>
    </citation>
    <scope>NUCLEOTIDE SEQUENCE</scope>
    <source>
        <strain evidence="1">MA461A</strain>
    </source>
</reference>
<proteinExistence type="predicted"/>
<sequence>LSIYRNPRSSSNVNNLTPLVYYDPDSGSSSEDEWYFYLDFSSIKVETDNFDSDADDIIDKDNQRARIRKERNKPFKVTCCYDKAGNAYLEEKAIKPNPCGCIVNASAVEFPLLQQFLDNNLDLFTWEKGPLGQTNFVKHRINTGDVLPIKQYLYWHSPAEKKIIQDEIRHMISTGIICP</sequence>
<evidence type="ECO:0000313" key="1">
    <source>
        <dbReference type="EMBL" id="CAG8748545.1"/>
    </source>
</evidence>
<feature type="non-terminal residue" evidence="1">
    <location>
        <position position="179"/>
    </location>
</feature>
<dbReference type="EMBL" id="CAJVQC010031470">
    <property type="protein sequence ID" value="CAG8748545.1"/>
    <property type="molecule type" value="Genomic_DNA"/>
</dbReference>
<gene>
    <name evidence="1" type="ORF">RPERSI_LOCUS13929</name>
</gene>